<evidence type="ECO:0000259" key="8">
    <source>
        <dbReference type="PROSITE" id="PS50928"/>
    </source>
</evidence>
<geneLocation type="plasmid" evidence="9">
    <name>unnamed1</name>
</geneLocation>
<gene>
    <name evidence="9" type="ORF">C2R22_21700</name>
</gene>
<dbReference type="InterPro" id="IPR025966">
    <property type="entry name" value="OppC_N"/>
</dbReference>
<keyword evidence="10" id="KW-1185">Reference proteome</keyword>
<keyword evidence="4 7" id="KW-0812">Transmembrane</keyword>
<dbReference type="CDD" id="cd06261">
    <property type="entry name" value="TM_PBP2"/>
    <property type="match status" value="1"/>
</dbReference>
<feature type="transmembrane region" description="Helical" evidence="7">
    <location>
        <begin position="106"/>
        <end position="131"/>
    </location>
</feature>
<comment type="similarity">
    <text evidence="7">Belongs to the binding-protein-dependent transport system permease family.</text>
</comment>
<feature type="domain" description="ABC transmembrane type-1" evidence="8">
    <location>
        <begin position="102"/>
        <end position="291"/>
    </location>
</feature>
<feature type="transmembrane region" description="Helical" evidence="7">
    <location>
        <begin position="269"/>
        <end position="290"/>
    </location>
</feature>
<dbReference type="AlphaFoldDB" id="A0A2I8VQI6"/>
<evidence type="ECO:0000313" key="9">
    <source>
        <dbReference type="EMBL" id="AUV84187.1"/>
    </source>
</evidence>
<keyword evidence="6 7" id="KW-0472">Membrane</keyword>
<dbReference type="KEGG" id="srub:C2R22_21700"/>
<keyword evidence="3" id="KW-1003">Cell membrane</keyword>
<dbReference type="GO" id="GO:0005886">
    <property type="term" value="C:plasma membrane"/>
    <property type="evidence" value="ECO:0007669"/>
    <property type="project" value="UniProtKB-SubCell"/>
</dbReference>
<protein>
    <submittedName>
        <fullName evidence="9">D-ala-D-ala transporter subunit</fullName>
    </submittedName>
</protein>
<evidence type="ECO:0000256" key="1">
    <source>
        <dbReference type="ARBA" id="ARBA00004651"/>
    </source>
</evidence>
<dbReference type="PANTHER" id="PTHR43386:SF1">
    <property type="entry name" value="D,D-DIPEPTIDE TRANSPORT SYSTEM PERMEASE PROTEIN DDPC-RELATED"/>
    <property type="match status" value="1"/>
</dbReference>
<name>A0A2I8VQI6_9EURY</name>
<evidence type="ECO:0000256" key="7">
    <source>
        <dbReference type="RuleBase" id="RU363032"/>
    </source>
</evidence>
<dbReference type="InterPro" id="IPR035906">
    <property type="entry name" value="MetI-like_sf"/>
</dbReference>
<dbReference type="RefSeq" id="WP_103427876.1">
    <property type="nucleotide sequence ID" value="NZ_CP026310.1"/>
</dbReference>
<dbReference type="InterPro" id="IPR050366">
    <property type="entry name" value="BP-dependent_transpt_permease"/>
</dbReference>
<evidence type="ECO:0000256" key="6">
    <source>
        <dbReference type="ARBA" id="ARBA00023136"/>
    </source>
</evidence>
<dbReference type="EMBL" id="CP026310">
    <property type="protein sequence ID" value="AUV84187.1"/>
    <property type="molecule type" value="Genomic_DNA"/>
</dbReference>
<dbReference type="PROSITE" id="PS50928">
    <property type="entry name" value="ABC_TM1"/>
    <property type="match status" value="1"/>
</dbReference>
<organism evidence="9 10">
    <name type="scientific">Salinigranum rubrum</name>
    <dbReference type="NCBI Taxonomy" id="755307"/>
    <lineage>
        <taxon>Archaea</taxon>
        <taxon>Methanobacteriati</taxon>
        <taxon>Methanobacteriota</taxon>
        <taxon>Stenosarchaea group</taxon>
        <taxon>Halobacteria</taxon>
        <taxon>Halobacteriales</taxon>
        <taxon>Haloferacaceae</taxon>
        <taxon>Salinigranum</taxon>
    </lineage>
</organism>
<evidence type="ECO:0000313" key="10">
    <source>
        <dbReference type="Proteomes" id="UP000236584"/>
    </source>
</evidence>
<dbReference type="SUPFAM" id="SSF161098">
    <property type="entry name" value="MetI-like"/>
    <property type="match status" value="1"/>
</dbReference>
<keyword evidence="5 7" id="KW-1133">Transmembrane helix</keyword>
<dbReference type="Pfam" id="PF12911">
    <property type="entry name" value="OppC_N"/>
    <property type="match status" value="1"/>
</dbReference>
<feature type="transmembrane region" description="Helical" evidence="7">
    <location>
        <begin position="38"/>
        <end position="60"/>
    </location>
</feature>
<keyword evidence="9" id="KW-0614">Plasmid</keyword>
<dbReference type="InterPro" id="IPR000515">
    <property type="entry name" value="MetI-like"/>
</dbReference>
<dbReference type="OrthoDB" id="312811at2157"/>
<dbReference type="Gene3D" id="1.10.3720.10">
    <property type="entry name" value="MetI-like"/>
    <property type="match status" value="1"/>
</dbReference>
<sequence>MATETESTDGVFGSDDIARQERIEQLRRSFLSFTENKLSVVGLAMIVALVLAAIFAPVIAPYPEDAGAGVNFDRASQPPSFDHPMGTDTTGRDIFSRVLFGARLSLLMGVIVLSIAISIGVTLGLVAGYLGGTTNVVIMRTTDIFLAIPPTLLAMAVVAATGASLFNVMVAIAFSWWSWYARLVQGEVLSIKEDEFVESSRALGSGWFRTTFKEILPNVVSPITVKATLDMGFVILVGAGLSFLGLGAQPPTPTWGAMIAQGRNYVTSYWWIAVFPGLAISFAVLGFNFIGDGLRDILDVEVN</sequence>
<feature type="transmembrane region" description="Helical" evidence="7">
    <location>
        <begin position="231"/>
        <end position="248"/>
    </location>
</feature>
<evidence type="ECO:0000256" key="3">
    <source>
        <dbReference type="ARBA" id="ARBA00022475"/>
    </source>
</evidence>
<evidence type="ECO:0000256" key="2">
    <source>
        <dbReference type="ARBA" id="ARBA00022448"/>
    </source>
</evidence>
<feature type="transmembrane region" description="Helical" evidence="7">
    <location>
        <begin position="152"/>
        <end position="177"/>
    </location>
</feature>
<reference evidence="9 10" key="1">
    <citation type="submission" date="2018-01" db="EMBL/GenBank/DDBJ databases">
        <title>Complete genome sequence of Salinigranum rubrum GX10T, an extremely halophilic archaeon isolated from a marine solar saltern.</title>
        <authorList>
            <person name="Han S."/>
        </authorList>
    </citation>
    <scope>NUCLEOTIDE SEQUENCE [LARGE SCALE GENOMIC DNA]</scope>
    <source>
        <strain evidence="9 10">GX10</strain>
        <plasmid evidence="10">Plasmid unnamed1</plasmid>
    </source>
</reference>
<dbReference type="GO" id="GO:0055085">
    <property type="term" value="P:transmembrane transport"/>
    <property type="evidence" value="ECO:0007669"/>
    <property type="project" value="InterPro"/>
</dbReference>
<proteinExistence type="inferred from homology"/>
<keyword evidence="2 7" id="KW-0813">Transport</keyword>
<evidence type="ECO:0000256" key="4">
    <source>
        <dbReference type="ARBA" id="ARBA00022692"/>
    </source>
</evidence>
<comment type="subcellular location">
    <subcellularLocation>
        <location evidence="1 7">Cell membrane</location>
        <topology evidence="1 7">Multi-pass membrane protein</topology>
    </subcellularLocation>
</comment>
<dbReference type="GeneID" id="35594766"/>
<dbReference type="Proteomes" id="UP000236584">
    <property type="component" value="Plasmid unnamed1"/>
</dbReference>
<accession>A0A2I8VQI6</accession>
<evidence type="ECO:0000256" key="5">
    <source>
        <dbReference type="ARBA" id="ARBA00022989"/>
    </source>
</evidence>
<dbReference type="PANTHER" id="PTHR43386">
    <property type="entry name" value="OLIGOPEPTIDE TRANSPORT SYSTEM PERMEASE PROTEIN APPC"/>
    <property type="match status" value="1"/>
</dbReference>
<dbReference type="Pfam" id="PF00528">
    <property type="entry name" value="BPD_transp_1"/>
    <property type="match status" value="1"/>
</dbReference>